<dbReference type="InterPro" id="IPR050817">
    <property type="entry name" value="DjlA_DnaK_co-chaperone"/>
</dbReference>
<dbReference type="InterPro" id="IPR036869">
    <property type="entry name" value="J_dom_sf"/>
</dbReference>
<evidence type="ECO:0000313" key="4">
    <source>
        <dbReference type="Proteomes" id="UP000271974"/>
    </source>
</evidence>
<dbReference type="CDD" id="cd06257">
    <property type="entry name" value="DnaJ"/>
    <property type="match status" value="1"/>
</dbReference>
<comment type="caution">
    <text evidence="3">The sequence shown here is derived from an EMBL/GenBank/DDBJ whole genome shotgun (WGS) entry which is preliminary data.</text>
</comment>
<dbReference type="STRING" id="188477.A0A3S0Z6Y8"/>
<dbReference type="PANTHER" id="PTHR24074">
    <property type="entry name" value="CO-CHAPERONE PROTEIN DJLA"/>
    <property type="match status" value="1"/>
</dbReference>
<dbReference type="Gene3D" id="1.10.287.110">
    <property type="entry name" value="DnaJ domain"/>
    <property type="match status" value="1"/>
</dbReference>
<feature type="domain" description="J" evidence="2">
    <location>
        <begin position="12"/>
        <end position="68"/>
    </location>
</feature>
<dbReference type="PRINTS" id="PR00625">
    <property type="entry name" value="JDOMAIN"/>
</dbReference>
<dbReference type="SUPFAM" id="SSF46565">
    <property type="entry name" value="Chaperone J-domain"/>
    <property type="match status" value="1"/>
</dbReference>
<dbReference type="SMART" id="SM00271">
    <property type="entry name" value="DnaJ"/>
    <property type="match status" value="1"/>
</dbReference>
<dbReference type="OrthoDB" id="10250354at2759"/>
<dbReference type="EMBL" id="RQTK01001338">
    <property type="protein sequence ID" value="RUS70769.1"/>
    <property type="molecule type" value="Genomic_DNA"/>
</dbReference>
<sequence>MFKTHHVRERLKCLQILELEGSPTEDEIKKAYRKQALKYHPDKNKSHDATEKFQQIQAAYKFLTEGGSFLQTSLETDALLVKIIKTMFPWLFRQEDFTEYSQHYYEPDYAWFFNETEENFFSGFGYPTSSQQQSASFRPFNDPPPQCNGGNGNERVGDSSQRNSSQHSQPRSNSSQPR</sequence>
<gene>
    <name evidence="3" type="ORF">EGW08_021471</name>
</gene>
<evidence type="ECO:0000256" key="1">
    <source>
        <dbReference type="SAM" id="MobiDB-lite"/>
    </source>
</evidence>
<evidence type="ECO:0000313" key="3">
    <source>
        <dbReference type="EMBL" id="RUS70769.1"/>
    </source>
</evidence>
<feature type="compositionally biased region" description="Low complexity" evidence="1">
    <location>
        <begin position="159"/>
        <end position="178"/>
    </location>
</feature>
<feature type="region of interest" description="Disordered" evidence="1">
    <location>
        <begin position="130"/>
        <end position="178"/>
    </location>
</feature>
<dbReference type="PROSITE" id="PS50076">
    <property type="entry name" value="DNAJ_2"/>
    <property type="match status" value="1"/>
</dbReference>
<dbReference type="Pfam" id="PF00226">
    <property type="entry name" value="DnaJ"/>
    <property type="match status" value="1"/>
</dbReference>
<protein>
    <recommendedName>
        <fullName evidence="2">J domain-containing protein</fullName>
    </recommendedName>
</protein>
<name>A0A3S0Z6Y8_ELYCH</name>
<feature type="non-terminal residue" evidence="3">
    <location>
        <position position="178"/>
    </location>
</feature>
<dbReference type="InterPro" id="IPR001623">
    <property type="entry name" value="DnaJ_domain"/>
</dbReference>
<proteinExistence type="predicted"/>
<keyword evidence="4" id="KW-1185">Reference proteome</keyword>
<dbReference type="Proteomes" id="UP000271974">
    <property type="component" value="Unassembled WGS sequence"/>
</dbReference>
<reference evidence="3 4" key="1">
    <citation type="submission" date="2019-01" db="EMBL/GenBank/DDBJ databases">
        <title>A draft genome assembly of the solar-powered sea slug Elysia chlorotica.</title>
        <authorList>
            <person name="Cai H."/>
            <person name="Li Q."/>
            <person name="Fang X."/>
            <person name="Li J."/>
            <person name="Curtis N.E."/>
            <person name="Altenburger A."/>
            <person name="Shibata T."/>
            <person name="Feng M."/>
            <person name="Maeda T."/>
            <person name="Schwartz J.A."/>
            <person name="Shigenobu S."/>
            <person name="Lundholm N."/>
            <person name="Nishiyama T."/>
            <person name="Yang H."/>
            <person name="Hasebe M."/>
            <person name="Li S."/>
            <person name="Pierce S.K."/>
            <person name="Wang J."/>
        </authorList>
    </citation>
    <scope>NUCLEOTIDE SEQUENCE [LARGE SCALE GENOMIC DNA]</scope>
    <source>
        <strain evidence="3">EC2010</strain>
        <tissue evidence="3">Whole organism of an adult</tissue>
    </source>
</reference>
<organism evidence="3 4">
    <name type="scientific">Elysia chlorotica</name>
    <name type="common">Eastern emerald elysia</name>
    <name type="synonym">Sea slug</name>
    <dbReference type="NCBI Taxonomy" id="188477"/>
    <lineage>
        <taxon>Eukaryota</taxon>
        <taxon>Metazoa</taxon>
        <taxon>Spiralia</taxon>
        <taxon>Lophotrochozoa</taxon>
        <taxon>Mollusca</taxon>
        <taxon>Gastropoda</taxon>
        <taxon>Heterobranchia</taxon>
        <taxon>Euthyneura</taxon>
        <taxon>Panpulmonata</taxon>
        <taxon>Sacoglossa</taxon>
        <taxon>Placobranchoidea</taxon>
        <taxon>Plakobranchidae</taxon>
        <taxon>Elysia</taxon>
    </lineage>
</organism>
<dbReference type="AlphaFoldDB" id="A0A3S0Z6Y8"/>
<accession>A0A3S0Z6Y8</accession>
<evidence type="ECO:0000259" key="2">
    <source>
        <dbReference type="PROSITE" id="PS50076"/>
    </source>
</evidence>